<dbReference type="PANTHER" id="PTHR45725">
    <property type="entry name" value="FORMIN HOMOLOGY 2 FAMILY MEMBER"/>
    <property type="match status" value="1"/>
</dbReference>
<keyword evidence="3" id="KW-0805">Transcription regulation</keyword>
<feature type="region of interest" description="Disordered" evidence="6">
    <location>
        <begin position="63"/>
        <end position="303"/>
    </location>
</feature>
<dbReference type="GeneID" id="87803992"/>
<feature type="compositionally biased region" description="Basic and acidic residues" evidence="6">
    <location>
        <begin position="630"/>
        <end position="651"/>
    </location>
</feature>
<dbReference type="GO" id="GO:0005654">
    <property type="term" value="C:nucleoplasm"/>
    <property type="evidence" value="ECO:0007669"/>
    <property type="project" value="UniProtKB-ARBA"/>
</dbReference>
<gene>
    <name evidence="7" type="ORF">LOC62_01G000734</name>
</gene>
<feature type="compositionally biased region" description="Low complexity" evidence="6">
    <location>
        <begin position="278"/>
        <end position="303"/>
    </location>
</feature>
<evidence type="ECO:0000313" key="7">
    <source>
        <dbReference type="EMBL" id="WOO77143.1"/>
    </source>
</evidence>
<proteinExistence type="predicted"/>
<feature type="compositionally biased region" description="Basic and acidic residues" evidence="6">
    <location>
        <begin position="696"/>
        <end position="762"/>
    </location>
</feature>
<organism evidence="7 8">
    <name type="scientific">Vanrija pseudolonga</name>
    <dbReference type="NCBI Taxonomy" id="143232"/>
    <lineage>
        <taxon>Eukaryota</taxon>
        <taxon>Fungi</taxon>
        <taxon>Dikarya</taxon>
        <taxon>Basidiomycota</taxon>
        <taxon>Agaricomycotina</taxon>
        <taxon>Tremellomycetes</taxon>
        <taxon>Trichosporonales</taxon>
        <taxon>Trichosporonaceae</taxon>
        <taxon>Vanrija</taxon>
    </lineage>
</organism>
<keyword evidence="2" id="KW-0678">Repressor</keyword>
<feature type="compositionally biased region" description="Acidic residues" evidence="6">
    <location>
        <begin position="165"/>
        <end position="181"/>
    </location>
</feature>
<feature type="compositionally biased region" description="Low complexity" evidence="6">
    <location>
        <begin position="70"/>
        <end position="87"/>
    </location>
</feature>
<evidence type="ECO:0008006" key="9">
    <source>
        <dbReference type="Google" id="ProtNLM"/>
    </source>
</evidence>
<evidence type="ECO:0000256" key="4">
    <source>
        <dbReference type="ARBA" id="ARBA00023163"/>
    </source>
</evidence>
<feature type="compositionally biased region" description="Polar residues" evidence="6">
    <location>
        <begin position="488"/>
        <end position="497"/>
    </location>
</feature>
<keyword evidence="4" id="KW-0804">Transcription</keyword>
<sequence>MANAVSDGGGVRRRAAALGTKCLPASNGVTLGLSWAGRLAWWWYPAKRGVYGRPIRHTMSTSAVYSPHQPSSSTLPTTSESTVLTSTRYSRGRSASNLQRANSSSPPPRPKLTRAQRSQSTKEQSPDKMSASSSRASAAHASASDDAVEAQVALDTGLDTNKQNDDDDRMDADEEGEPELDNLDHDIEPETADSPVAGNESGMEETPDPPAESAVPHQKIMLVIARKRKVDDDTTTVSSEVGLDTPANAATPGTSDLPGAEESAGEAVGDDDKPPAKAPSAASEGVHATDATAATSTSTTDAEAEAAATAAAVAAAAAAAEAEAAKPRRAPRKRRKWLRKGEVDPDDPKAVAEQKARHALIDAALVALDEQENLVLDGTHPTLIALWEELDRRRDLLRSRLDTEIELELEELEGFRKERINQTHFQFHADCEDLALELMFENRRKMSRLVAEKTYLDRHKASTKRKYTNMPTLGEGRGSGGWPVPTSKLLSNGTEPTVETFVDGESRERRDIVLGVKPIAEDDLEDDMIRMGLIEPRPEKIRSSPEPAVRPLVYAEAELPPRSWSRPPTQDPAYAPNKAPFARQPSSTTAPAYPDNKSYSTAEPVYRRPSPPQVAAAVASAPPPPPQLGRPRDFDVYRQRSSDNVEPEREILPAPRLFDRPPAPRHPGPFDAPPPHWINDPRDPRAEPPLAPPPRADPRDIRADLRDPRADQRVDPRVDPRADHHIDPRVDPRVDPRGDPRDLRHEPLADPRNLRGDPRDPRGAPPPPSRYDDPPGGWWGSSRPVPPPVPFHERSHSGRFAPPPPPPPAAGLGSARHPPPPPLPSSGGPPAGDPYFWRNDWNGGAPPPRDYYARDRYGHPPPPDQGRMYPQGSSTPAAYATSRGP</sequence>
<dbReference type="EMBL" id="CP086714">
    <property type="protein sequence ID" value="WOO77143.1"/>
    <property type="molecule type" value="Genomic_DNA"/>
</dbReference>
<feature type="compositionally biased region" description="Basic residues" evidence="6">
    <location>
        <begin position="327"/>
        <end position="338"/>
    </location>
</feature>
<evidence type="ECO:0000256" key="3">
    <source>
        <dbReference type="ARBA" id="ARBA00023015"/>
    </source>
</evidence>
<evidence type="ECO:0000256" key="2">
    <source>
        <dbReference type="ARBA" id="ARBA00022491"/>
    </source>
</evidence>
<dbReference type="RefSeq" id="XP_062623175.1">
    <property type="nucleotide sequence ID" value="XM_062767191.1"/>
</dbReference>
<feature type="region of interest" description="Disordered" evidence="6">
    <location>
        <begin position="321"/>
        <end position="349"/>
    </location>
</feature>
<keyword evidence="5" id="KW-0539">Nucleus</keyword>
<dbReference type="AlphaFoldDB" id="A0AAF1BMU8"/>
<reference evidence="7" key="1">
    <citation type="submission" date="2023-10" db="EMBL/GenBank/DDBJ databases">
        <authorList>
            <person name="Noh H."/>
        </authorList>
    </citation>
    <scope>NUCLEOTIDE SEQUENCE</scope>
    <source>
        <strain evidence="7">DUCC4014</strain>
    </source>
</reference>
<feature type="compositionally biased region" description="Basic and acidic residues" evidence="6">
    <location>
        <begin position="339"/>
        <end position="349"/>
    </location>
</feature>
<dbReference type="InterPro" id="IPR013907">
    <property type="entry name" value="Sds3"/>
</dbReference>
<accession>A0AAF1BMU8</accession>
<feature type="compositionally biased region" description="Polar residues" evidence="6">
    <location>
        <begin position="93"/>
        <end position="104"/>
    </location>
</feature>
<keyword evidence="8" id="KW-1185">Reference proteome</keyword>
<name>A0AAF1BMU8_9TREE</name>
<feature type="compositionally biased region" description="Low complexity" evidence="6">
    <location>
        <begin position="130"/>
        <end position="145"/>
    </location>
</feature>
<comment type="subcellular location">
    <subcellularLocation>
        <location evidence="1">Nucleus</location>
    </subcellularLocation>
</comment>
<dbReference type="Proteomes" id="UP000827549">
    <property type="component" value="Chromosome 1"/>
</dbReference>
<dbReference type="Pfam" id="PF08598">
    <property type="entry name" value="Sds3"/>
    <property type="match status" value="1"/>
</dbReference>
<evidence type="ECO:0000256" key="1">
    <source>
        <dbReference type="ARBA" id="ARBA00004123"/>
    </source>
</evidence>
<feature type="compositionally biased region" description="Pro residues" evidence="6">
    <location>
        <begin position="664"/>
        <end position="676"/>
    </location>
</feature>
<evidence type="ECO:0000313" key="8">
    <source>
        <dbReference type="Proteomes" id="UP000827549"/>
    </source>
</evidence>
<dbReference type="InterPro" id="IPR051425">
    <property type="entry name" value="Formin_Homology"/>
</dbReference>
<evidence type="ECO:0000256" key="5">
    <source>
        <dbReference type="ARBA" id="ARBA00023242"/>
    </source>
</evidence>
<evidence type="ECO:0000256" key="6">
    <source>
        <dbReference type="SAM" id="MobiDB-lite"/>
    </source>
</evidence>
<feature type="region of interest" description="Disordered" evidence="6">
    <location>
        <begin position="468"/>
        <end position="498"/>
    </location>
</feature>
<dbReference type="PANTHER" id="PTHR45725:SF18">
    <property type="entry name" value="ORC1-LIKE AAA ATPASE DOMAIN-CONTAINING PROTEIN"/>
    <property type="match status" value="1"/>
</dbReference>
<feature type="region of interest" description="Disordered" evidence="6">
    <location>
        <begin position="561"/>
        <end position="885"/>
    </location>
</feature>
<dbReference type="GO" id="GO:0010468">
    <property type="term" value="P:regulation of gene expression"/>
    <property type="evidence" value="ECO:0007669"/>
    <property type="project" value="UniProtKB-ARBA"/>
</dbReference>
<protein>
    <recommendedName>
        <fullName evidence="9">Sds3-like-domain-containing protein</fullName>
    </recommendedName>
</protein>